<dbReference type="AlphaFoldDB" id="A0A0N1F437"/>
<dbReference type="InterPro" id="IPR008927">
    <property type="entry name" value="6-PGluconate_DH-like_C_sf"/>
</dbReference>
<dbReference type="PANTHER" id="PTHR43060">
    <property type="entry name" value="3-HYDROXYISOBUTYRATE DEHYDROGENASE-LIKE 1, MITOCHONDRIAL-RELATED"/>
    <property type="match status" value="1"/>
</dbReference>
<dbReference type="PIRSF" id="PIRSF000103">
    <property type="entry name" value="HIBADH"/>
    <property type="match status" value="1"/>
</dbReference>
<dbReference type="InterPro" id="IPR013328">
    <property type="entry name" value="6PGD_dom2"/>
</dbReference>
<feature type="domain" description="3-hydroxyisobutyrate dehydrogenase-like NAD-binding" evidence="5">
    <location>
        <begin position="172"/>
        <end position="284"/>
    </location>
</feature>
<dbReference type="Gene3D" id="1.10.1040.10">
    <property type="entry name" value="N-(1-d-carboxylethyl)-l-norvaline Dehydrogenase, domain 2"/>
    <property type="match status" value="1"/>
</dbReference>
<dbReference type="Pfam" id="PF03446">
    <property type="entry name" value="NAD_binding_2"/>
    <property type="match status" value="1"/>
</dbReference>
<dbReference type="InterPro" id="IPR015815">
    <property type="entry name" value="HIBADH-related"/>
</dbReference>
<evidence type="ECO:0000259" key="4">
    <source>
        <dbReference type="Pfam" id="PF03446"/>
    </source>
</evidence>
<feature type="active site" evidence="3">
    <location>
        <position position="178"/>
    </location>
</feature>
<accession>A0A0N1F437</accession>
<evidence type="ECO:0000259" key="5">
    <source>
        <dbReference type="Pfam" id="PF14833"/>
    </source>
</evidence>
<keyword evidence="7" id="KW-1185">Reference proteome</keyword>
<evidence type="ECO:0000256" key="2">
    <source>
        <dbReference type="ARBA" id="ARBA00023027"/>
    </source>
</evidence>
<reference evidence="6 7" key="1">
    <citation type="submission" date="2015-07" db="EMBL/GenBank/DDBJ databases">
        <title>Whole genome sequencing of Bosea vaviloviae isolated from cave pool.</title>
        <authorList>
            <person name="Tan N.E.H."/>
            <person name="Lee Y.P."/>
            <person name="Gan H.M."/>
            <person name="Barton H."/>
            <person name="Savka M.A."/>
        </authorList>
    </citation>
    <scope>NUCLEOTIDE SEQUENCE [LARGE SCALE GENOMIC DNA]</scope>
    <source>
        <strain evidence="6 7">SD260</strain>
    </source>
</reference>
<dbReference type="InterPro" id="IPR036291">
    <property type="entry name" value="NAD(P)-bd_dom_sf"/>
</dbReference>
<evidence type="ECO:0000256" key="3">
    <source>
        <dbReference type="PIRSR" id="PIRSR000103-1"/>
    </source>
</evidence>
<dbReference type="SUPFAM" id="SSF48179">
    <property type="entry name" value="6-phosphogluconate dehydrogenase C-terminal domain-like"/>
    <property type="match status" value="1"/>
</dbReference>
<dbReference type="GO" id="GO:0016491">
    <property type="term" value="F:oxidoreductase activity"/>
    <property type="evidence" value="ECO:0007669"/>
    <property type="project" value="UniProtKB-KW"/>
</dbReference>
<dbReference type="InterPro" id="IPR006115">
    <property type="entry name" value="6PGDH_NADP-bd"/>
</dbReference>
<gene>
    <name evidence="6" type="ORF">AE618_15835</name>
</gene>
<evidence type="ECO:0000313" key="7">
    <source>
        <dbReference type="Proteomes" id="UP000037822"/>
    </source>
</evidence>
<dbReference type="PATRIC" id="fig|1526658.3.peg.4541"/>
<sequence>MNMTGIKESIGFIGVGLMGQGMAQSLLNKGFSLTVMGHRNRKPVEELVAGGAKEAKTPRELAQNATIIFLCVTGSAQVEAVVNGPDGIIAGAKPGTVVIDCSTSDPTVTVRIAAELEAKGLHLADAPLGGTPAQAALGQLSAMVGTTPEIFARIKPAIEAWAQKVVHLGPVGDGHKMKLLNNFLSMGYAAIYAEALTLASKIGITPQTFDSVLRGSRMDCGFYQTFMQYVLERDRDAHKFTLVNGLKDVRYLESVANAAGVPNPIGNAVKNSFATAVAAGKGDDYVPMLSDWVASQNGISLAGKG</sequence>
<dbReference type="Proteomes" id="UP000037822">
    <property type="component" value="Unassembled WGS sequence"/>
</dbReference>
<dbReference type="PANTHER" id="PTHR43060:SF15">
    <property type="entry name" value="3-HYDROXYISOBUTYRATE DEHYDROGENASE-LIKE 1, MITOCHONDRIAL-RELATED"/>
    <property type="match status" value="1"/>
</dbReference>
<evidence type="ECO:0000256" key="1">
    <source>
        <dbReference type="ARBA" id="ARBA00023002"/>
    </source>
</evidence>
<dbReference type="InterPro" id="IPR029154">
    <property type="entry name" value="HIBADH-like_NADP-bd"/>
</dbReference>
<evidence type="ECO:0000313" key="6">
    <source>
        <dbReference type="EMBL" id="KPH80007.1"/>
    </source>
</evidence>
<proteinExistence type="predicted"/>
<dbReference type="Gene3D" id="3.40.50.720">
    <property type="entry name" value="NAD(P)-binding Rossmann-like Domain"/>
    <property type="match status" value="1"/>
</dbReference>
<organism evidence="6 7">
    <name type="scientific">Bosea vaviloviae</name>
    <dbReference type="NCBI Taxonomy" id="1526658"/>
    <lineage>
        <taxon>Bacteria</taxon>
        <taxon>Pseudomonadati</taxon>
        <taxon>Pseudomonadota</taxon>
        <taxon>Alphaproteobacteria</taxon>
        <taxon>Hyphomicrobiales</taxon>
        <taxon>Boseaceae</taxon>
        <taxon>Bosea</taxon>
    </lineage>
</organism>
<dbReference type="Pfam" id="PF14833">
    <property type="entry name" value="NAD_binding_11"/>
    <property type="match status" value="1"/>
</dbReference>
<dbReference type="GO" id="GO:0050661">
    <property type="term" value="F:NADP binding"/>
    <property type="evidence" value="ECO:0007669"/>
    <property type="project" value="InterPro"/>
</dbReference>
<dbReference type="GO" id="GO:0051287">
    <property type="term" value="F:NAD binding"/>
    <property type="evidence" value="ECO:0007669"/>
    <property type="project" value="InterPro"/>
</dbReference>
<dbReference type="EMBL" id="LGSZ01000047">
    <property type="protein sequence ID" value="KPH80007.1"/>
    <property type="molecule type" value="Genomic_DNA"/>
</dbReference>
<dbReference type="SUPFAM" id="SSF51735">
    <property type="entry name" value="NAD(P)-binding Rossmann-fold domains"/>
    <property type="match status" value="1"/>
</dbReference>
<feature type="domain" description="6-phosphogluconate dehydrogenase NADP-binding" evidence="4">
    <location>
        <begin position="9"/>
        <end position="169"/>
    </location>
</feature>
<comment type="caution">
    <text evidence="6">The sequence shown here is derived from an EMBL/GenBank/DDBJ whole genome shotgun (WGS) entry which is preliminary data.</text>
</comment>
<keyword evidence="2" id="KW-0520">NAD</keyword>
<protein>
    <submittedName>
        <fullName evidence="6">3-hydroxyisobutyrate dehydrogenase</fullName>
    </submittedName>
</protein>
<name>A0A0N1F437_9HYPH</name>
<keyword evidence="1" id="KW-0560">Oxidoreductase</keyword>